<dbReference type="Proteomes" id="UP001549321">
    <property type="component" value="Unassembled WGS sequence"/>
</dbReference>
<keyword evidence="2" id="KW-0378">Hydrolase</keyword>
<dbReference type="PANTHER" id="PTHR38590:SF1">
    <property type="entry name" value="BLL0828 PROTEIN"/>
    <property type="match status" value="1"/>
</dbReference>
<keyword evidence="2" id="KW-0540">Nuclease</keyword>
<dbReference type="Pfam" id="PF04480">
    <property type="entry name" value="DUF559"/>
    <property type="match status" value="1"/>
</dbReference>
<dbReference type="CDD" id="cd01038">
    <property type="entry name" value="Endonuclease_DUF559"/>
    <property type="match status" value="1"/>
</dbReference>
<evidence type="ECO:0000313" key="3">
    <source>
        <dbReference type="Proteomes" id="UP001549321"/>
    </source>
</evidence>
<sequence length="130" mass="15447">MGEVIERSPCVGCEVMMDNRRFIQRLRADMTEAERRLWYHLRDRRLDGFKFRRQQPIDRFIVDFLCVERRLIVEVDGGQHHPAVDAERTAILETAGYFILRFWNDEVLRQTEAVLLRILTTLRAQPDDSA</sequence>
<reference evidence="2 3" key="1">
    <citation type="submission" date="2024-06" db="EMBL/GenBank/DDBJ databases">
        <title>Sorghum-associated microbial communities from plants grown in Nebraska, USA.</title>
        <authorList>
            <person name="Schachtman D."/>
        </authorList>
    </citation>
    <scope>NUCLEOTIDE SEQUENCE [LARGE SCALE GENOMIC DNA]</scope>
    <source>
        <strain evidence="2 3">3207</strain>
    </source>
</reference>
<evidence type="ECO:0000313" key="2">
    <source>
        <dbReference type="EMBL" id="MET4632206.1"/>
    </source>
</evidence>
<dbReference type="InterPro" id="IPR011335">
    <property type="entry name" value="Restrct_endonuc-II-like"/>
</dbReference>
<organism evidence="2 3">
    <name type="scientific">Kaistia defluvii</name>
    <dbReference type="NCBI Taxonomy" id="410841"/>
    <lineage>
        <taxon>Bacteria</taxon>
        <taxon>Pseudomonadati</taxon>
        <taxon>Pseudomonadota</taxon>
        <taxon>Alphaproteobacteria</taxon>
        <taxon>Hyphomicrobiales</taxon>
        <taxon>Kaistiaceae</taxon>
        <taxon>Kaistia</taxon>
    </lineage>
</organism>
<dbReference type="SUPFAM" id="SSF52980">
    <property type="entry name" value="Restriction endonuclease-like"/>
    <property type="match status" value="1"/>
</dbReference>
<dbReference type="Gene3D" id="3.40.960.10">
    <property type="entry name" value="VSR Endonuclease"/>
    <property type="match status" value="1"/>
</dbReference>
<dbReference type="RefSeq" id="WP_354547970.1">
    <property type="nucleotide sequence ID" value="NZ_JBEPSM010000001.1"/>
</dbReference>
<dbReference type="GO" id="GO:0004519">
    <property type="term" value="F:endonuclease activity"/>
    <property type="evidence" value="ECO:0007669"/>
    <property type="project" value="UniProtKB-KW"/>
</dbReference>
<keyword evidence="2" id="KW-0255">Endonuclease</keyword>
<name>A0ABV2QTS6_9HYPH</name>
<dbReference type="InterPro" id="IPR047216">
    <property type="entry name" value="Endonuclease_DUF559_bact"/>
</dbReference>
<evidence type="ECO:0000259" key="1">
    <source>
        <dbReference type="Pfam" id="PF04480"/>
    </source>
</evidence>
<feature type="domain" description="DUF559" evidence="1">
    <location>
        <begin position="20"/>
        <end position="122"/>
    </location>
</feature>
<comment type="caution">
    <text evidence="2">The sequence shown here is derived from an EMBL/GenBank/DDBJ whole genome shotgun (WGS) entry which is preliminary data.</text>
</comment>
<dbReference type="InterPro" id="IPR007569">
    <property type="entry name" value="DUF559"/>
</dbReference>
<dbReference type="EMBL" id="JBEPSM010000001">
    <property type="protein sequence ID" value="MET4632206.1"/>
    <property type="molecule type" value="Genomic_DNA"/>
</dbReference>
<accession>A0ABV2QTS6</accession>
<protein>
    <submittedName>
        <fullName evidence="2">Very-short-patch-repair endonuclease</fullName>
    </submittedName>
</protein>
<dbReference type="PANTHER" id="PTHR38590">
    <property type="entry name" value="BLL0828 PROTEIN"/>
    <property type="match status" value="1"/>
</dbReference>
<proteinExistence type="predicted"/>
<gene>
    <name evidence="2" type="ORF">ABIE08_000119</name>
</gene>
<keyword evidence="3" id="KW-1185">Reference proteome</keyword>